<dbReference type="InterPro" id="IPR043595">
    <property type="entry name" value="FaeB/C/D"/>
</dbReference>
<evidence type="ECO:0000313" key="12">
    <source>
        <dbReference type="EMBL" id="EAT78329.2"/>
    </source>
</evidence>
<dbReference type="HOGENOM" id="CLU_027551_2_0_1"/>
<evidence type="ECO:0000256" key="11">
    <source>
        <dbReference type="RuleBase" id="RU367094"/>
    </source>
</evidence>
<dbReference type="eggNOG" id="ENOG502QU71">
    <property type="taxonomic scope" value="Eukaryota"/>
</dbReference>
<dbReference type="PANTHER" id="PTHR38050:SF1">
    <property type="entry name" value="FERULOYL ESTERASE C"/>
    <property type="match status" value="1"/>
</dbReference>
<comment type="catalytic activity">
    <reaction evidence="10 11">
        <text>feruloyl-polysaccharide + H2O = ferulate + polysaccharide.</text>
        <dbReference type="EC" id="3.1.1.73"/>
    </reaction>
</comment>
<comment type="subcellular location">
    <subcellularLocation>
        <location evidence="1 11">Secreted</location>
    </subcellularLocation>
</comment>
<feature type="signal peptide" evidence="11">
    <location>
        <begin position="1"/>
        <end position="20"/>
    </location>
</feature>
<dbReference type="SUPFAM" id="SSF53474">
    <property type="entry name" value="alpha/beta-Hydrolases"/>
    <property type="match status" value="1"/>
</dbReference>
<dbReference type="InParanoid" id="Q0U1S8"/>
<keyword evidence="5 11" id="KW-0732">Signal</keyword>
<evidence type="ECO:0000256" key="4">
    <source>
        <dbReference type="ARBA" id="ARBA00022651"/>
    </source>
</evidence>
<keyword evidence="8 11" id="KW-0624">Polysaccharide degradation</keyword>
<dbReference type="GO" id="GO:0005576">
    <property type="term" value="C:extracellular region"/>
    <property type="evidence" value="ECO:0007669"/>
    <property type="project" value="UniProtKB-SubCell"/>
</dbReference>
<evidence type="ECO:0000313" key="13">
    <source>
        <dbReference type="Proteomes" id="UP000001055"/>
    </source>
</evidence>
<dbReference type="PANTHER" id="PTHR38050">
    <property type="match status" value="1"/>
</dbReference>
<sequence>MLFSSSIVGALLVSMTTVLGAPASYDNVSPSTNLDVLTKRANSAGCGKTPTLKNGVNSVNVNGKQRQYTLRIPTGYTNSKPYKLIFAWHPRGGSMNDIAGGGSDGAAWAYYGQQKKAAESAILVAPNGLNAGWANNGGEDIAFLDAMRKAIEADLCVDEAQRFSTGFSYGGGMSYSIACSRSKEFKAVAVIAGGLISGCEGGNDPIAYLGIHGINDNVLPIDMGRQLRDRFVKNNGCTAQSPREPGSGSGLHVKTSYAGCRSGFPVTWIAFDGGHGPAPVEGGGDSGARTYVSDEIWNFFQRVHLESGVRG</sequence>
<dbReference type="EMBL" id="CH445355">
    <property type="protein sequence ID" value="EAT78329.2"/>
    <property type="molecule type" value="Genomic_DNA"/>
</dbReference>
<dbReference type="VEuPathDB" id="FungiDB:JI435_144580"/>
<keyword evidence="7 11" id="KW-0119">Carbohydrate metabolism</keyword>
<keyword evidence="6 11" id="KW-0378">Hydrolase</keyword>
<evidence type="ECO:0000256" key="8">
    <source>
        <dbReference type="ARBA" id="ARBA00023326"/>
    </source>
</evidence>
<reference evidence="13" key="1">
    <citation type="journal article" date="2007" name="Plant Cell">
        <title>Dothideomycete-plant interactions illuminated by genome sequencing and EST analysis of the wheat pathogen Stagonospora nodorum.</title>
        <authorList>
            <person name="Hane J.K."/>
            <person name="Lowe R.G."/>
            <person name="Solomon P.S."/>
            <person name="Tan K.C."/>
            <person name="Schoch C.L."/>
            <person name="Spatafora J.W."/>
            <person name="Crous P.W."/>
            <person name="Kodira C."/>
            <person name="Birren B.W."/>
            <person name="Galagan J.E."/>
            <person name="Torriani S.F."/>
            <person name="McDonald B.A."/>
            <person name="Oliver R.P."/>
        </authorList>
    </citation>
    <scope>NUCLEOTIDE SEQUENCE [LARGE SCALE GENOMIC DNA]</scope>
    <source>
        <strain evidence="13">SN15 / ATCC MYA-4574 / FGSC 10173</strain>
    </source>
</reference>
<keyword evidence="3 11" id="KW-0964">Secreted</keyword>
<dbReference type="RefSeq" id="XP_001804643.1">
    <property type="nucleotide sequence ID" value="XM_001804591.1"/>
</dbReference>
<dbReference type="Gene3D" id="3.40.50.1820">
    <property type="entry name" value="alpha/beta hydrolase"/>
    <property type="match status" value="1"/>
</dbReference>
<comment type="similarity">
    <text evidence="2 11">Belongs to the faeC family.</text>
</comment>
<evidence type="ECO:0000256" key="3">
    <source>
        <dbReference type="ARBA" id="ARBA00022525"/>
    </source>
</evidence>
<evidence type="ECO:0000256" key="6">
    <source>
        <dbReference type="ARBA" id="ARBA00022801"/>
    </source>
</evidence>
<evidence type="ECO:0000256" key="10">
    <source>
        <dbReference type="ARBA" id="ARBA00034075"/>
    </source>
</evidence>
<dbReference type="EC" id="3.1.1.73" evidence="11"/>
<evidence type="ECO:0000256" key="7">
    <source>
        <dbReference type="ARBA" id="ARBA00023277"/>
    </source>
</evidence>
<gene>
    <name evidence="12" type="ORF">SNOG_14458</name>
</gene>
<dbReference type="KEGG" id="pno:SNOG_14458"/>
<evidence type="ECO:0000256" key="1">
    <source>
        <dbReference type="ARBA" id="ARBA00004613"/>
    </source>
</evidence>
<comment type="function">
    <text evidence="9 11">Involved in degradation of plant cell walls. Hydrolyzes the feruloyl-arabinose ester bond in arabinoxylans, and the feruloyl-galactose ester bond in pectin. Active against paranitrophenyl-acetate, methyl ferulate and wheat arabinoxylan.</text>
</comment>
<dbReference type="GO" id="GO:0030600">
    <property type="term" value="F:feruloyl esterase activity"/>
    <property type="evidence" value="ECO:0007669"/>
    <property type="project" value="UniProtKB-UniRule"/>
</dbReference>
<evidence type="ECO:0000256" key="2">
    <source>
        <dbReference type="ARBA" id="ARBA00010278"/>
    </source>
</evidence>
<dbReference type="GO" id="GO:0045493">
    <property type="term" value="P:xylan catabolic process"/>
    <property type="evidence" value="ECO:0007669"/>
    <property type="project" value="UniProtKB-UniRule"/>
</dbReference>
<accession>Q0U1S8</accession>
<dbReference type="GeneID" id="5981567"/>
<feature type="chain" id="PRO_5027152982" description="Feruloyl esterase C" evidence="11">
    <location>
        <begin position="21"/>
        <end position="311"/>
    </location>
</feature>
<dbReference type="InterPro" id="IPR029058">
    <property type="entry name" value="AB_hydrolase_fold"/>
</dbReference>
<dbReference type="AlphaFoldDB" id="Q0U1S8"/>
<organism evidence="12 13">
    <name type="scientific">Phaeosphaeria nodorum (strain SN15 / ATCC MYA-4574 / FGSC 10173)</name>
    <name type="common">Glume blotch fungus</name>
    <name type="synonym">Parastagonospora nodorum</name>
    <dbReference type="NCBI Taxonomy" id="321614"/>
    <lineage>
        <taxon>Eukaryota</taxon>
        <taxon>Fungi</taxon>
        <taxon>Dikarya</taxon>
        <taxon>Ascomycota</taxon>
        <taxon>Pezizomycotina</taxon>
        <taxon>Dothideomycetes</taxon>
        <taxon>Pleosporomycetidae</taxon>
        <taxon>Pleosporales</taxon>
        <taxon>Pleosporineae</taxon>
        <taxon>Phaeosphaeriaceae</taxon>
        <taxon>Parastagonospora</taxon>
    </lineage>
</organism>
<name>Q0U1S8_PHANO</name>
<dbReference type="ESTHER" id="phano-q0u1s8">
    <property type="family name" value="FaeC"/>
</dbReference>
<proteinExistence type="inferred from homology"/>
<dbReference type="Proteomes" id="UP000001055">
    <property type="component" value="Unassembled WGS sequence"/>
</dbReference>
<protein>
    <recommendedName>
        <fullName evidence="11">Feruloyl esterase C</fullName>
        <ecNumber evidence="11">3.1.1.73</ecNumber>
    </recommendedName>
    <alternativeName>
        <fullName evidence="11">Ferulic acid esterase C</fullName>
    </alternativeName>
</protein>
<evidence type="ECO:0000256" key="5">
    <source>
        <dbReference type="ARBA" id="ARBA00022729"/>
    </source>
</evidence>
<evidence type="ECO:0000256" key="9">
    <source>
        <dbReference type="ARBA" id="ARBA00025250"/>
    </source>
</evidence>
<keyword evidence="4 11" id="KW-0858">Xylan degradation</keyword>